<keyword evidence="6" id="KW-0804">Transcription</keyword>
<dbReference type="SUPFAM" id="SSF47413">
    <property type="entry name" value="lambda repressor-like DNA-binding domains"/>
    <property type="match status" value="1"/>
</dbReference>
<comment type="subcellular location">
    <subcellularLocation>
        <location evidence="1">Nucleus</location>
    </subcellularLocation>
</comment>
<evidence type="ECO:0000256" key="6">
    <source>
        <dbReference type="ARBA" id="ARBA00023163"/>
    </source>
</evidence>
<protein>
    <submittedName>
        <fullName evidence="9">POU domain</fullName>
    </submittedName>
</protein>
<feature type="domain" description="POU-specific" evidence="8">
    <location>
        <begin position="47"/>
        <end position="133"/>
    </location>
</feature>
<sequence length="252" mass="27195">MFEERGWLGSSDSAKVFGEGSSTLASENRAGGGERAGAALRAAGECGDCELSREQGQGGNQRPEIRGNQCLAVGSVSPSLSHYHTKSPREGIINLFHGKVFSQTTICRLSSAAQFQNMCKLRPLLQEWVEEADKQRESTGDCKAETLVQARKRKRTSIENPRWSDVVLQPSPEGQTIKQCYSQREDFEAAGFLLSPFSGGPVSFPLAPGPHFSTPGYGGPHFTTLYSPVPFPEGEAFPSVSVTTLGSPMHSN</sequence>
<reference evidence="9 10" key="1">
    <citation type="journal article" date="2019" name="Mol. Ecol. Resour.">
        <title>Improving Illumina assemblies with Hi-C and long reads: an example with the North African dromedary.</title>
        <authorList>
            <person name="Elbers J.P."/>
            <person name="Rogers M.F."/>
            <person name="Perelman P.L."/>
            <person name="Proskuryakova A.A."/>
            <person name="Serdyukova N.A."/>
            <person name="Johnson W.E."/>
            <person name="Horin P."/>
            <person name="Corander J."/>
            <person name="Murphy D."/>
            <person name="Burger P.A."/>
        </authorList>
    </citation>
    <scope>NUCLEOTIDE SEQUENCE [LARGE SCALE GENOMIC DNA]</scope>
    <source>
        <strain evidence="9">Drom800</strain>
        <tissue evidence="9">Blood</tissue>
    </source>
</reference>
<dbReference type="Proteomes" id="UP000299084">
    <property type="component" value="Unassembled WGS sequence"/>
</dbReference>
<dbReference type="PRINTS" id="PR00028">
    <property type="entry name" value="POUDOMAIN"/>
</dbReference>
<dbReference type="SMART" id="SM00352">
    <property type="entry name" value="POU"/>
    <property type="match status" value="1"/>
</dbReference>
<evidence type="ECO:0000313" key="9">
    <source>
        <dbReference type="EMBL" id="KAB1261588.1"/>
    </source>
</evidence>
<keyword evidence="5" id="KW-0371">Homeobox</keyword>
<organism evidence="9 10">
    <name type="scientific">Camelus dromedarius</name>
    <name type="common">Dromedary</name>
    <name type="synonym">Arabian camel</name>
    <dbReference type="NCBI Taxonomy" id="9838"/>
    <lineage>
        <taxon>Eukaryota</taxon>
        <taxon>Metazoa</taxon>
        <taxon>Chordata</taxon>
        <taxon>Craniata</taxon>
        <taxon>Vertebrata</taxon>
        <taxon>Euteleostomi</taxon>
        <taxon>Mammalia</taxon>
        <taxon>Eutheria</taxon>
        <taxon>Laurasiatheria</taxon>
        <taxon>Artiodactyla</taxon>
        <taxon>Tylopoda</taxon>
        <taxon>Camelidae</taxon>
        <taxon>Camelus</taxon>
    </lineage>
</organism>
<keyword evidence="10" id="KW-1185">Reference proteome</keyword>
<dbReference type="PROSITE" id="PS51179">
    <property type="entry name" value="POU_3"/>
    <property type="match status" value="1"/>
</dbReference>
<evidence type="ECO:0000259" key="8">
    <source>
        <dbReference type="PROSITE" id="PS51179"/>
    </source>
</evidence>
<keyword evidence="7" id="KW-0539">Nucleus</keyword>
<gene>
    <name evidence="9" type="ORF">Cadr_000022108</name>
</gene>
<keyword evidence="2" id="KW-0597">Phosphoprotein</keyword>
<dbReference type="AlphaFoldDB" id="A0A5N4CRW8"/>
<proteinExistence type="predicted"/>
<evidence type="ECO:0000256" key="2">
    <source>
        <dbReference type="ARBA" id="ARBA00022553"/>
    </source>
</evidence>
<dbReference type="EMBL" id="JWIN03000020">
    <property type="protein sequence ID" value="KAB1261588.1"/>
    <property type="molecule type" value="Genomic_DNA"/>
</dbReference>
<dbReference type="PANTHER" id="PTHR11636">
    <property type="entry name" value="POU DOMAIN"/>
    <property type="match status" value="1"/>
</dbReference>
<evidence type="ECO:0000256" key="1">
    <source>
        <dbReference type="ARBA" id="ARBA00004123"/>
    </source>
</evidence>
<evidence type="ECO:0000313" key="10">
    <source>
        <dbReference type="Proteomes" id="UP000299084"/>
    </source>
</evidence>
<keyword evidence="4" id="KW-0238">DNA-binding</keyword>
<name>A0A5N4CRW8_CAMDR</name>
<dbReference type="GO" id="GO:0000981">
    <property type="term" value="F:DNA-binding transcription factor activity, RNA polymerase II-specific"/>
    <property type="evidence" value="ECO:0007669"/>
    <property type="project" value="TreeGrafter"/>
</dbReference>
<dbReference type="Pfam" id="PF00157">
    <property type="entry name" value="Pou"/>
    <property type="match status" value="1"/>
</dbReference>
<accession>A0A5N4CRW8</accession>
<dbReference type="InterPro" id="IPR013847">
    <property type="entry name" value="POU"/>
</dbReference>
<dbReference type="InterPro" id="IPR000327">
    <property type="entry name" value="POU_dom"/>
</dbReference>
<dbReference type="Gene3D" id="1.10.260.40">
    <property type="entry name" value="lambda repressor-like DNA-binding domains"/>
    <property type="match status" value="1"/>
</dbReference>
<dbReference type="GO" id="GO:0000978">
    <property type="term" value="F:RNA polymerase II cis-regulatory region sequence-specific DNA binding"/>
    <property type="evidence" value="ECO:0007669"/>
    <property type="project" value="TreeGrafter"/>
</dbReference>
<evidence type="ECO:0000256" key="5">
    <source>
        <dbReference type="ARBA" id="ARBA00023155"/>
    </source>
</evidence>
<comment type="caution">
    <text evidence="9">The sequence shown here is derived from an EMBL/GenBank/DDBJ whole genome shotgun (WGS) entry which is preliminary data.</text>
</comment>
<evidence type="ECO:0000256" key="4">
    <source>
        <dbReference type="ARBA" id="ARBA00023125"/>
    </source>
</evidence>
<dbReference type="InterPro" id="IPR050255">
    <property type="entry name" value="POU_domain_TF"/>
</dbReference>
<dbReference type="GO" id="GO:0005634">
    <property type="term" value="C:nucleus"/>
    <property type="evidence" value="ECO:0007669"/>
    <property type="project" value="UniProtKB-SubCell"/>
</dbReference>
<dbReference type="InterPro" id="IPR010982">
    <property type="entry name" value="Lambda_DNA-bd_dom_sf"/>
</dbReference>
<dbReference type="PANTHER" id="PTHR11636:SF86">
    <property type="entry name" value="POU DOMAIN, CLASS 5, TRANSCRIPTION FACTOR 1-RELATED"/>
    <property type="match status" value="1"/>
</dbReference>
<evidence type="ECO:0000256" key="7">
    <source>
        <dbReference type="ARBA" id="ARBA00023242"/>
    </source>
</evidence>
<evidence type="ECO:0000256" key="3">
    <source>
        <dbReference type="ARBA" id="ARBA00023015"/>
    </source>
</evidence>
<keyword evidence="3" id="KW-0805">Transcription regulation</keyword>